<keyword evidence="4 13" id="KW-0812">Transmembrane</keyword>
<comment type="subcellular location">
    <subcellularLocation>
        <location evidence="1">Mitochondrion membrane</location>
        <topology evidence="1">Multi-pass membrane protein</topology>
    </subcellularLocation>
</comment>
<dbReference type="EMBL" id="JAHYIQ010000015">
    <property type="protein sequence ID" value="KAK1126002.1"/>
    <property type="molecule type" value="Genomic_DNA"/>
</dbReference>
<gene>
    <name evidence="15" type="ORF">K0M31_005533</name>
</gene>
<reference evidence="15" key="1">
    <citation type="submission" date="2021-10" db="EMBL/GenBank/DDBJ databases">
        <title>Melipona bicolor Genome sequencing and assembly.</title>
        <authorList>
            <person name="Araujo N.S."/>
            <person name="Arias M.C."/>
        </authorList>
    </citation>
    <scope>NUCLEOTIDE SEQUENCE</scope>
    <source>
        <strain evidence="15">USP_2M_L1-L4_2017</strain>
        <tissue evidence="15">Whole body</tissue>
    </source>
</reference>
<keyword evidence="3 14" id="KW-0813">Transport</keyword>
<evidence type="ECO:0000256" key="3">
    <source>
        <dbReference type="ARBA" id="ARBA00022448"/>
    </source>
</evidence>
<evidence type="ECO:0000256" key="9">
    <source>
        <dbReference type="ARBA" id="ARBA00037549"/>
    </source>
</evidence>
<proteinExistence type="inferred from homology"/>
<dbReference type="Pfam" id="PF00153">
    <property type="entry name" value="Mito_carr"/>
    <property type="match status" value="3"/>
</dbReference>
<name>A0AA40KMT6_9HYME</name>
<evidence type="ECO:0000256" key="12">
    <source>
        <dbReference type="ARBA" id="ARBA00050799"/>
    </source>
</evidence>
<dbReference type="PANTHER" id="PTHR24089">
    <property type="entry name" value="SOLUTE CARRIER FAMILY 25"/>
    <property type="match status" value="1"/>
</dbReference>
<keyword evidence="8 13" id="KW-0472">Membrane</keyword>
<dbReference type="SUPFAM" id="SSF103506">
    <property type="entry name" value="Mitochondrial carrier"/>
    <property type="match status" value="1"/>
</dbReference>
<evidence type="ECO:0000256" key="14">
    <source>
        <dbReference type="RuleBase" id="RU000488"/>
    </source>
</evidence>
<comment type="function">
    <text evidence="9">Mitochondrial transporter mediating uptake of thiamine diphosphate into mitochondria. It is not clear if the antiporter activity is affected by the membrane potential or by the proton electrochemical gradient.</text>
</comment>
<comment type="catalytic activity">
    <reaction evidence="12">
        <text>thiamine phosphate(out) + thiamine diphosphate(in) = thiamine phosphate(in) + thiamine diphosphate(out)</text>
        <dbReference type="Rhea" id="RHEA:73383"/>
        <dbReference type="ChEBI" id="CHEBI:37575"/>
        <dbReference type="ChEBI" id="CHEBI:58937"/>
    </reaction>
</comment>
<dbReference type="GO" id="GO:0090422">
    <property type="term" value="F:thiamine pyrophosphate transmembrane transporter activity"/>
    <property type="evidence" value="ECO:0007669"/>
    <property type="project" value="UniProtKB-ARBA"/>
</dbReference>
<evidence type="ECO:0000313" key="16">
    <source>
        <dbReference type="Proteomes" id="UP001177670"/>
    </source>
</evidence>
<evidence type="ECO:0000256" key="2">
    <source>
        <dbReference type="ARBA" id="ARBA00006375"/>
    </source>
</evidence>
<evidence type="ECO:0000256" key="10">
    <source>
        <dbReference type="ARBA" id="ARBA00040836"/>
    </source>
</evidence>
<evidence type="ECO:0000256" key="6">
    <source>
        <dbReference type="ARBA" id="ARBA00022989"/>
    </source>
</evidence>
<dbReference type="GO" id="GO:0031966">
    <property type="term" value="C:mitochondrial membrane"/>
    <property type="evidence" value="ECO:0007669"/>
    <property type="project" value="UniProtKB-SubCell"/>
</dbReference>
<dbReference type="InterPro" id="IPR002067">
    <property type="entry name" value="MCP"/>
</dbReference>
<keyword evidence="7" id="KW-0496">Mitochondrion</keyword>
<dbReference type="PRINTS" id="PR00926">
    <property type="entry name" value="MITOCARRIER"/>
</dbReference>
<accession>A0AA40KMT6</accession>
<comment type="caution">
    <text evidence="15">The sequence shown here is derived from an EMBL/GenBank/DDBJ whole genome shotgun (WGS) entry which is preliminary data.</text>
</comment>
<feature type="repeat" description="Solcar" evidence="13">
    <location>
        <begin position="113"/>
        <end position="200"/>
    </location>
</feature>
<dbReference type="Proteomes" id="UP001177670">
    <property type="component" value="Unassembled WGS sequence"/>
</dbReference>
<dbReference type="Gene3D" id="1.50.40.10">
    <property type="entry name" value="Mitochondrial carrier domain"/>
    <property type="match status" value="1"/>
</dbReference>
<feature type="repeat" description="Solcar" evidence="13">
    <location>
        <begin position="210"/>
        <end position="305"/>
    </location>
</feature>
<evidence type="ECO:0000256" key="11">
    <source>
        <dbReference type="ARBA" id="ARBA00041879"/>
    </source>
</evidence>
<evidence type="ECO:0000313" key="15">
    <source>
        <dbReference type="EMBL" id="KAK1126002.1"/>
    </source>
</evidence>
<feature type="repeat" description="Solcar" evidence="13">
    <location>
        <begin position="11"/>
        <end position="103"/>
    </location>
</feature>
<protein>
    <recommendedName>
        <fullName evidence="10">Mitochondrial thiamine pyrophosphate carrier</fullName>
    </recommendedName>
    <alternativeName>
        <fullName evidence="11">Solute carrier family 25 member 19</fullName>
    </alternativeName>
</protein>
<dbReference type="InterPro" id="IPR018108">
    <property type="entry name" value="MCP_transmembrane"/>
</dbReference>
<evidence type="ECO:0000256" key="5">
    <source>
        <dbReference type="ARBA" id="ARBA00022737"/>
    </source>
</evidence>
<sequence length="315" mass="35544">MGTSSKSNSDNLDLEYAVAGAISGFVTRFACQPLDVVKIRFQLQVEPITNHHVSKYRSLLQAFYLIFKEEGISAFWKGHVSAQLLSVIYGMSQFYSYNVLMHEFHNYPLLNEWKYSTKFVAGAGAGFIATTVSFPFDTIRTRLVAQSNNHVVYKGICHSCSCIIRHESPKAFFYGLLPTLLQIVPHTGLQFAFYAFFTDMYKKCYNEADIKFSNSMISGSAAGLLAKTIIYPFDLSRKRLQIQGFQNGRKSFGSFFECNGFIDCLKVTIKKEGVKGLFKGLIPSQLKASMTTALHFTIYEQSLIALKVLRLYISE</sequence>
<organism evidence="15 16">
    <name type="scientific">Melipona bicolor</name>
    <dbReference type="NCBI Taxonomy" id="60889"/>
    <lineage>
        <taxon>Eukaryota</taxon>
        <taxon>Metazoa</taxon>
        <taxon>Ecdysozoa</taxon>
        <taxon>Arthropoda</taxon>
        <taxon>Hexapoda</taxon>
        <taxon>Insecta</taxon>
        <taxon>Pterygota</taxon>
        <taxon>Neoptera</taxon>
        <taxon>Endopterygota</taxon>
        <taxon>Hymenoptera</taxon>
        <taxon>Apocrita</taxon>
        <taxon>Aculeata</taxon>
        <taxon>Apoidea</taxon>
        <taxon>Anthophila</taxon>
        <taxon>Apidae</taxon>
        <taxon>Melipona</taxon>
    </lineage>
</organism>
<keyword evidence="16" id="KW-1185">Reference proteome</keyword>
<evidence type="ECO:0000256" key="13">
    <source>
        <dbReference type="PROSITE-ProRule" id="PRU00282"/>
    </source>
</evidence>
<comment type="similarity">
    <text evidence="2 14">Belongs to the mitochondrial carrier (TC 2.A.29) family.</text>
</comment>
<evidence type="ECO:0000256" key="1">
    <source>
        <dbReference type="ARBA" id="ARBA00004225"/>
    </source>
</evidence>
<keyword evidence="5" id="KW-0677">Repeat</keyword>
<keyword evidence="6" id="KW-1133">Transmembrane helix</keyword>
<dbReference type="AlphaFoldDB" id="A0AA40KMT6"/>
<evidence type="ECO:0000256" key="7">
    <source>
        <dbReference type="ARBA" id="ARBA00023128"/>
    </source>
</evidence>
<evidence type="ECO:0000256" key="4">
    <source>
        <dbReference type="ARBA" id="ARBA00022692"/>
    </source>
</evidence>
<dbReference type="PROSITE" id="PS50920">
    <property type="entry name" value="SOLCAR"/>
    <property type="match status" value="3"/>
</dbReference>
<dbReference type="FunFam" id="1.50.40.10:FF:000011">
    <property type="entry name" value="Mitochondrial thiamine pyrophosphate carrier 1"/>
    <property type="match status" value="1"/>
</dbReference>
<dbReference type="InterPro" id="IPR023395">
    <property type="entry name" value="MCP_dom_sf"/>
</dbReference>
<evidence type="ECO:0000256" key="8">
    <source>
        <dbReference type="ARBA" id="ARBA00023136"/>
    </source>
</evidence>